<comment type="subcellular location">
    <subcellularLocation>
        <location evidence="10">Cytoplasm</location>
    </subcellularLocation>
</comment>
<keyword evidence="12" id="KW-1185">Reference proteome</keyword>
<protein>
    <recommendedName>
        <fullName evidence="3 10">Phosphoenolpyruvate carboxykinase (ATP)</fullName>
        <shortName evidence="10">PCK</shortName>
        <shortName evidence="10">PEP carboxykinase</shortName>
        <shortName evidence="10">PEPCK</shortName>
        <ecNumber evidence="3 10">4.1.1.49</ecNumber>
    </recommendedName>
</protein>
<evidence type="ECO:0000313" key="12">
    <source>
        <dbReference type="Proteomes" id="UP000186308"/>
    </source>
</evidence>
<keyword evidence="11" id="KW-0670">Pyruvate</keyword>
<dbReference type="Gene3D" id="3.40.449.10">
    <property type="entry name" value="Phosphoenolpyruvate Carboxykinase, domain 1"/>
    <property type="match status" value="1"/>
</dbReference>
<dbReference type="EC" id="4.1.1.49" evidence="3 10"/>
<comment type="function">
    <text evidence="10">Involved in the gluconeogenesis. Catalyzes the conversion of oxaloacetate (OAA) to phosphoenolpyruvate (PEP) through direct phosphoryl transfer between the nucleoside triphosphate and OAA.</text>
</comment>
<dbReference type="GO" id="GO:0005524">
    <property type="term" value="F:ATP binding"/>
    <property type="evidence" value="ECO:0007669"/>
    <property type="project" value="UniProtKB-UniRule"/>
</dbReference>
<feature type="binding site" evidence="10">
    <location>
        <begin position="243"/>
        <end position="251"/>
    </location>
    <ligand>
        <name>ATP</name>
        <dbReference type="ChEBI" id="CHEBI:30616"/>
    </ligand>
</feature>
<comment type="caution">
    <text evidence="11">The sequence shown here is derived from an EMBL/GenBank/DDBJ whole genome shotgun (WGS) entry which is preliminary data.</text>
</comment>
<evidence type="ECO:0000256" key="6">
    <source>
        <dbReference type="ARBA" id="ARBA00022793"/>
    </source>
</evidence>
<keyword evidence="4 10" id="KW-0312">Gluconeogenesis</keyword>
<evidence type="ECO:0000256" key="8">
    <source>
        <dbReference type="ARBA" id="ARBA00023239"/>
    </source>
</evidence>
<dbReference type="GO" id="GO:0004612">
    <property type="term" value="F:phosphoenolpyruvate carboxykinase (ATP) activity"/>
    <property type="evidence" value="ECO:0007669"/>
    <property type="project" value="UniProtKB-UniRule"/>
</dbReference>
<evidence type="ECO:0000256" key="7">
    <source>
        <dbReference type="ARBA" id="ARBA00022840"/>
    </source>
</evidence>
<dbReference type="RefSeq" id="WP_081849070.1">
    <property type="nucleotide sequence ID" value="NZ_FTNE01000013.1"/>
</dbReference>
<dbReference type="GO" id="GO:0016301">
    <property type="term" value="F:kinase activity"/>
    <property type="evidence" value="ECO:0007669"/>
    <property type="project" value="UniProtKB-KW"/>
</dbReference>
<dbReference type="Gene3D" id="3.90.228.20">
    <property type="match status" value="1"/>
</dbReference>
<evidence type="ECO:0000256" key="9">
    <source>
        <dbReference type="ARBA" id="ARBA00047371"/>
    </source>
</evidence>
<feature type="binding site" evidence="10">
    <location>
        <position position="227"/>
    </location>
    <ligand>
        <name>Mn(2+)</name>
        <dbReference type="ChEBI" id="CHEBI:29035"/>
    </ligand>
</feature>
<dbReference type="Gene3D" id="2.170.8.10">
    <property type="entry name" value="Phosphoenolpyruvate Carboxykinase, domain 2"/>
    <property type="match status" value="1"/>
</dbReference>
<feature type="binding site" evidence="10">
    <location>
        <position position="455"/>
    </location>
    <ligand>
        <name>ATP</name>
        <dbReference type="ChEBI" id="CHEBI:30616"/>
    </ligand>
</feature>
<dbReference type="AlphaFoldDB" id="A0A8G2FH14"/>
<dbReference type="PANTHER" id="PTHR30031">
    <property type="entry name" value="PHOSPHOENOLPYRUVATE CARBOXYKINASE ATP"/>
    <property type="match status" value="1"/>
</dbReference>
<dbReference type="SUPFAM" id="SSF68923">
    <property type="entry name" value="PEP carboxykinase N-terminal domain"/>
    <property type="match status" value="1"/>
</dbReference>
<dbReference type="Proteomes" id="UP000186308">
    <property type="component" value="Unassembled WGS sequence"/>
</dbReference>
<feature type="binding site" evidence="10">
    <location>
        <position position="67"/>
    </location>
    <ligand>
        <name>substrate</name>
    </ligand>
</feature>
<feature type="binding site" evidence="10">
    <location>
        <position position="227"/>
    </location>
    <ligand>
        <name>ATP</name>
        <dbReference type="ChEBI" id="CHEBI:30616"/>
    </ligand>
</feature>
<dbReference type="UniPathway" id="UPA00138"/>
<dbReference type="CDD" id="cd00484">
    <property type="entry name" value="PEPCK_ATP"/>
    <property type="match status" value="1"/>
</dbReference>
<evidence type="ECO:0000313" key="11">
    <source>
        <dbReference type="EMBL" id="SIR01207.1"/>
    </source>
</evidence>
<dbReference type="GO" id="GO:0005829">
    <property type="term" value="C:cytosol"/>
    <property type="evidence" value="ECO:0007669"/>
    <property type="project" value="TreeGrafter"/>
</dbReference>
<dbReference type="SUPFAM" id="SSF53795">
    <property type="entry name" value="PEP carboxykinase-like"/>
    <property type="match status" value="1"/>
</dbReference>
<comment type="cofactor">
    <cofactor evidence="10">
        <name>Mn(2+)</name>
        <dbReference type="ChEBI" id="CHEBI:29035"/>
    </cofactor>
    <text evidence="10">Binds 1 Mn(2+) ion per subunit.</text>
</comment>
<dbReference type="PIRSF" id="PIRSF006294">
    <property type="entry name" value="PEP_crbxkin"/>
    <property type="match status" value="1"/>
</dbReference>
<proteinExistence type="inferred from homology"/>
<dbReference type="NCBIfam" id="NF006821">
    <property type="entry name" value="PRK09344.1-3"/>
    <property type="match status" value="1"/>
</dbReference>
<reference evidence="11 12" key="1">
    <citation type="submission" date="2017-01" db="EMBL/GenBank/DDBJ databases">
        <authorList>
            <person name="Varghese N."/>
            <person name="Submissions S."/>
        </authorList>
    </citation>
    <scope>NUCLEOTIDE SEQUENCE [LARGE SCALE GENOMIC DNA]</scope>
    <source>
        <strain evidence="11 12">ATCC 35905</strain>
    </source>
</reference>
<dbReference type="InterPro" id="IPR008210">
    <property type="entry name" value="PEP_carboxykinase_N"/>
</dbReference>
<dbReference type="NCBIfam" id="NF006822">
    <property type="entry name" value="PRK09344.1-4"/>
    <property type="match status" value="1"/>
</dbReference>
<keyword evidence="6 10" id="KW-0210">Decarboxylase</keyword>
<dbReference type="EMBL" id="FTNE01000013">
    <property type="protein sequence ID" value="SIR01207.1"/>
    <property type="molecule type" value="Genomic_DNA"/>
</dbReference>
<feature type="binding site" evidence="10">
    <location>
        <position position="208"/>
    </location>
    <ligand>
        <name>Mn(2+)</name>
        <dbReference type="ChEBI" id="CHEBI:29035"/>
    </ligand>
</feature>
<dbReference type="NCBIfam" id="NF006820">
    <property type="entry name" value="PRK09344.1-2"/>
    <property type="match status" value="1"/>
</dbReference>
<feature type="binding site" evidence="10">
    <location>
        <position position="202"/>
    </location>
    <ligand>
        <name>substrate</name>
    </ligand>
</feature>
<dbReference type="Pfam" id="PF01293">
    <property type="entry name" value="PEPCK_ATP"/>
    <property type="match status" value="1"/>
</dbReference>
<gene>
    <name evidence="10" type="primary">pckA</name>
    <name evidence="11" type="ORF">SAMN05421828_11387</name>
</gene>
<accession>A0A8G2FH14</accession>
<evidence type="ECO:0000256" key="3">
    <source>
        <dbReference type="ARBA" id="ARBA00012363"/>
    </source>
</evidence>
<dbReference type="PANTHER" id="PTHR30031:SF0">
    <property type="entry name" value="PHOSPHOENOLPYRUVATE CARBOXYKINASE (ATP)"/>
    <property type="match status" value="1"/>
</dbReference>
<comment type="catalytic activity">
    <reaction evidence="9 10">
        <text>oxaloacetate + ATP = phosphoenolpyruvate + ADP + CO2</text>
        <dbReference type="Rhea" id="RHEA:18617"/>
        <dbReference type="ChEBI" id="CHEBI:16452"/>
        <dbReference type="ChEBI" id="CHEBI:16526"/>
        <dbReference type="ChEBI" id="CHEBI:30616"/>
        <dbReference type="ChEBI" id="CHEBI:58702"/>
        <dbReference type="ChEBI" id="CHEBI:456216"/>
        <dbReference type="EC" id="4.1.1.49"/>
    </reaction>
</comment>
<dbReference type="InterPro" id="IPR001272">
    <property type="entry name" value="PEP_carboxykinase_ATP"/>
</dbReference>
<comment type="pathway">
    <text evidence="1 10">Carbohydrate biosynthesis; gluconeogenesis.</text>
</comment>
<organism evidence="11 12">
    <name type="scientific">Acidiphilium rubrum</name>
    <dbReference type="NCBI Taxonomy" id="526"/>
    <lineage>
        <taxon>Bacteria</taxon>
        <taxon>Pseudomonadati</taxon>
        <taxon>Pseudomonadota</taxon>
        <taxon>Alphaproteobacteria</taxon>
        <taxon>Acetobacterales</taxon>
        <taxon>Acidocellaceae</taxon>
        <taxon>Acidiphilium</taxon>
    </lineage>
</organism>
<evidence type="ECO:0000256" key="4">
    <source>
        <dbReference type="ARBA" id="ARBA00022432"/>
    </source>
</evidence>
<feature type="binding site" evidence="10">
    <location>
        <position position="264"/>
    </location>
    <ligand>
        <name>Mn(2+)</name>
        <dbReference type="ChEBI" id="CHEBI:29035"/>
    </ligand>
</feature>
<keyword evidence="10" id="KW-0963">Cytoplasm</keyword>
<dbReference type="NCBIfam" id="TIGR00224">
    <property type="entry name" value="pckA"/>
    <property type="match status" value="1"/>
</dbReference>
<dbReference type="GO" id="GO:0046872">
    <property type="term" value="F:metal ion binding"/>
    <property type="evidence" value="ECO:0007669"/>
    <property type="project" value="UniProtKB-KW"/>
</dbReference>
<evidence type="ECO:0000256" key="5">
    <source>
        <dbReference type="ARBA" id="ARBA00022741"/>
    </source>
</evidence>
<evidence type="ECO:0000256" key="1">
    <source>
        <dbReference type="ARBA" id="ARBA00004742"/>
    </source>
</evidence>
<name>A0A8G2FH14_ACIRU</name>
<dbReference type="GO" id="GO:0006094">
    <property type="term" value="P:gluconeogenesis"/>
    <property type="evidence" value="ECO:0007669"/>
    <property type="project" value="UniProtKB-UniRule"/>
</dbReference>
<sequence length="541" mass="57966">MNASDHAAIDSTVHNAAYLACSGVGRVAVLHANLTAPALVAHAIRRGEGRLSADGALMVQTGVHTGRSVADKFVVDEPATTKDIWWGKVNQKLSSAHFATLKGRVQAYLQDREIFSQDLFAGADPDNRICVRLITTNAWQALFARNMFIRPKTSELAGFTPDYVILHAPEFEADPAIDGVRSSTAIALSFAERKIVIAGTQYAGEIKKSIFTVMNWMLPERGVLPMHCSANVGKDEDVALFFGLSGTGKTTLSSDPARRLIGDDEHGWGQGGIFNFEGGCYAKVIDLSAEAEPEIFAASHRFGTVLENVVADPRGVVDLADRTLTENTRSCYPIEFIPNVERSGRGGQPKHVVMLTADAFGVLPPLAKLTPAQAMYHFLSGYTAKVAGTEKGLGREPQATFSTCFGAPFLPREPRVYGELLAKLIAEHNVSCWLVNTGWSGGAYGTGKRMPIAHTRALLNAALSGALDDAGFHPDPAFGLMIPDAVAGVPGTLLNPRQAWADQAAYDRQAAELIGRFEANFASFADGVDADIRKAAIRSAA</sequence>
<dbReference type="HAMAP" id="MF_00453">
    <property type="entry name" value="PEPCK_ATP"/>
    <property type="match status" value="1"/>
</dbReference>
<keyword evidence="11" id="KW-0808">Transferase</keyword>
<feature type="binding site" evidence="10">
    <location>
        <position position="292"/>
    </location>
    <ligand>
        <name>ATP</name>
        <dbReference type="ChEBI" id="CHEBI:30616"/>
    </ligand>
</feature>
<feature type="binding site" evidence="10">
    <location>
        <position position="208"/>
    </location>
    <ligand>
        <name>substrate</name>
    </ligand>
</feature>
<keyword evidence="11" id="KW-0418">Kinase</keyword>
<keyword evidence="8 10" id="KW-0456">Lyase</keyword>
<feature type="binding site" evidence="10">
    <location>
        <position position="329"/>
    </location>
    <ligand>
        <name>ATP</name>
        <dbReference type="ChEBI" id="CHEBI:30616"/>
    </ligand>
</feature>
<comment type="similarity">
    <text evidence="2 10">Belongs to the phosphoenolpyruvate carboxykinase (ATP) family.</text>
</comment>
<feature type="binding site" evidence="10">
    <location>
        <position position="208"/>
    </location>
    <ligand>
        <name>ATP</name>
        <dbReference type="ChEBI" id="CHEBI:30616"/>
    </ligand>
</feature>
<feature type="binding site" evidence="10">
    <location>
        <position position="329"/>
    </location>
    <ligand>
        <name>substrate</name>
    </ligand>
</feature>
<dbReference type="InterPro" id="IPR013035">
    <property type="entry name" value="PEP_carboxykinase_C"/>
</dbReference>
<comment type="caution">
    <text evidence="10">Lacks conserved residue(s) required for the propagation of feature annotation.</text>
</comment>
<evidence type="ECO:0000256" key="2">
    <source>
        <dbReference type="ARBA" id="ARBA00006052"/>
    </source>
</evidence>
<evidence type="ECO:0000256" key="10">
    <source>
        <dbReference type="HAMAP-Rule" id="MF_00453"/>
    </source>
</evidence>
<keyword evidence="7 10" id="KW-0067">ATP-binding</keyword>
<keyword evidence="5 10" id="KW-0547">Nucleotide-binding</keyword>
<keyword evidence="10" id="KW-0464">Manganese</keyword>
<keyword evidence="10" id="KW-0479">Metal-binding</keyword>